<feature type="compositionally biased region" description="Acidic residues" evidence="6">
    <location>
        <begin position="788"/>
        <end position="799"/>
    </location>
</feature>
<evidence type="ECO:0000313" key="8">
    <source>
        <dbReference type="EMBL" id="GMF27387.1"/>
    </source>
</evidence>
<dbReference type="GO" id="GO:0006623">
    <property type="term" value="P:protein targeting to vacuole"/>
    <property type="evidence" value="ECO:0007669"/>
    <property type="project" value="TreeGrafter"/>
</dbReference>
<feature type="region of interest" description="Disordered" evidence="6">
    <location>
        <begin position="292"/>
        <end position="376"/>
    </location>
</feature>
<feature type="compositionally biased region" description="Low complexity" evidence="6">
    <location>
        <begin position="658"/>
        <end position="674"/>
    </location>
</feature>
<evidence type="ECO:0000256" key="3">
    <source>
        <dbReference type="ARBA" id="ARBA00022833"/>
    </source>
</evidence>
<evidence type="ECO:0000256" key="5">
    <source>
        <dbReference type="SAM" id="Coils"/>
    </source>
</evidence>
<feature type="compositionally biased region" description="Low complexity" evidence="6">
    <location>
        <begin position="362"/>
        <end position="373"/>
    </location>
</feature>
<evidence type="ECO:0000256" key="4">
    <source>
        <dbReference type="PROSITE-ProRule" id="PRU00091"/>
    </source>
</evidence>
<dbReference type="EMBL" id="BSXT01000436">
    <property type="protein sequence ID" value="GMF27387.1"/>
    <property type="molecule type" value="Genomic_DNA"/>
</dbReference>
<proteinExistence type="predicted"/>
<dbReference type="GO" id="GO:0032266">
    <property type="term" value="F:phosphatidylinositol-3-phosphate binding"/>
    <property type="evidence" value="ECO:0007669"/>
    <property type="project" value="TreeGrafter"/>
</dbReference>
<dbReference type="GO" id="GO:0043328">
    <property type="term" value="P:protein transport to vacuole involved in ubiquitin-dependent protein catabolic process via the multivesicular body sorting pathway"/>
    <property type="evidence" value="ECO:0007669"/>
    <property type="project" value="TreeGrafter"/>
</dbReference>
<dbReference type="InterPro" id="IPR013083">
    <property type="entry name" value="Znf_RING/FYVE/PHD"/>
</dbReference>
<dbReference type="SUPFAM" id="SSF57903">
    <property type="entry name" value="FYVE/PHD zinc finger"/>
    <property type="match status" value="1"/>
</dbReference>
<dbReference type="GO" id="GO:0033565">
    <property type="term" value="C:ESCRT-0 complex"/>
    <property type="evidence" value="ECO:0007669"/>
    <property type="project" value="TreeGrafter"/>
</dbReference>
<sequence length="807" mass="88364">MVGRPAAPCAPFSVAALEKNEPITSFKEQKQREAPSSVARSTTAFRARSDPIALSRPTLPHLHFPPTTMMEPGVGNSEAIRLAQASDWRALQRLLERDPAVAERRGDHGMLPIHWACTVRRVPLSLVAKLLQAYPDGVRAKNAGELLPLHIAIRAGVQASCLRRLVRAYPDAVNEPTPDGVTALELAEDVGLDADSLKVLHRAHERSSIVQQQNDDDRSSTEEDHADLDPKRNQEEGEASGVVRPEDDEDKEAKGWSDVAAPEPYVGNVGLRGFLHVGDDRDLDAAELSALEPEDSISMMSEQSLSDVDGLDSPHDHLVSPSSTSTCSQDDPRTPTSSRSSFGARLRSGSRHGLTQALGGFQNQNQGTSRQQQARMDRTASLLAQLQSDGVFTEHELRTMVSAMSVNAATNNAEERTPTRSHNRQLSLPLMHSYDNLRQHSNFQFYDEADDEEENEENDNGSSRDSNSTTGGTTDVQVKPRGRLFQSVQEPMQTRHSVTPGSSQRGSPPLFRRPHRRASHGSHSRGHFDPPPEWKHDGECSICRASFGMFKHRHHCRNCGKSICSQHSADKKISMEAKGFTTPQRVCVTCYAMITHSRSMKHNLELEEMARDGSLLNSSAFQQQHYAHTTGNHRASAVASFPSATTPGPSRNTGHGGSRSPTTSAGGSPTTSPITDRKASSRKSSTLAAGEATGGAGERATTSSHAAGLSVGPPSPVQELRCLLASQQKQIEQLAQSNMQMQQQLLEQEELKAETMLLITQLMTRVSVLELQKERSFRHSKRRSAETGESEDDDEEFPQDDATAFDR</sequence>
<keyword evidence="5" id="KW-0175">Coiled coil</keyword>
<feature type="compositionally biased region" description="Polar residues" evidence="6">
    <location>
        <begin position="486"/>
        <end position="506"/>
    </location>
</feature>
<keyword evidence="2 4" id="KW-0863">Zinc-finger</keyword>
<dbReference type="GO" id="GO:0008270">
    <property type="term" value="F:zinc ion binding"/>
    <property type="evidence" value="ECO:0007669"/>
    <property type="project" value="UniProtKB-KW"/>
</dbReference>
<dbReference type="SUPFAM" id="SSF48403">
    <property type="entry name" value="Ankyrin repeat"/>
    <property type="match status" value="1"/>
</dbReference>
<feature type="region of interest" description="Disordered" evidence="6">
    <location>
        <begin position="628"/>
        <end position="713"/>
    </location>
</feature>
<evidence type="ECO:0000256" key="2">
    <source>
        <dbReference type="ARBA" id="ARBA00022771"/>
    </source>
</evidence>
<organism evidence="8 9">
    <name type="scientific">Phytophthora fragariaefolia</name>
    <dbReference type="NCBI Taxonomy" id="1490495"/>
    <lineage>
        <taxon>Eukaryota</taxon>
        <taxon>Sar</taxon>
        <taxon>Stramenopiles</taxon>
        <taxon>Oomycota</taxon>
        <taxon>Peronosporomycetes</taxon>
        <taxon>Peronosporales</taxon>
        <taxon>Peronosporaceae</taxon>
        <taxon>Phytophthora</taxon>
    </lineage>
</organism>
<name>A0A9W6X1V0_9STRA</name>
<feature type="region of interest" description="Disordered" evidence="6">
    <location>
        <begin position="773"/>
        <end position="807"/>
    </location>
</feature>
<dbReference type="InterPro" id="IPR011011">
    <property type="entry name" value="Znf_FYVE_PHD"/>
</dbReference>
<comment type="caution">
    <text evidence="8">The sequence shown here is derived from an EMBL/GenBank/DDBJ whole genome shotgun (WGS) entry which is preliminary data.</text>
</comment>
<dbReference type="AlphaFoldDB" id="A0A9W6X1V0"/>
<dbReference type="Gene3D" id="3.30.40.10">
    <property type="entry name" value="Zinc/RING finger domain, C3HC4 (zinc finger)"/>
    <property type="match status" value="1"/>
</dbReference>
<dbReference type="Pfam" id="PF01363">
    <property type="entry name" value="FYVE"/>
    <property type="match status" value="1"/>
</dbReference>
<dbReference type="Gene3D" id="1.25.40.20">
    <property type="entry name" value="Ankyrin repeat-containing domain"/>
    <property type="match status" value="1"/>
</dbReference>
<feature type="compositionally biased region" description="Basic and acidic residues" evidence="6">
    <location>
        <begin position="215"/>
        <end position="235"/>
    </location>
</feature>
<gene>
    <name evidence="8" type="ORF">Pfra01_000542400</name>
</gene>
<dbReference type="InterPro" id="IPR000306">
    <property type="entry name" value="Znf_FYVE"/>
</dbReference>
<dbReference type="FunFam" id="3.30.40.10:FF:000345">
    <property type="entry name" value="Vacuolar protein sorting-associated protein 27"/>
    <property type="match status" value="1"/>
</dbReference>
<dbReference type="InterPro" id="IPR017455">
    <property type="entry name" value="Znf_FYVE-rel"/>
</dbReference>
<reference evidence="8" key="1">
    <citation type="submission" date="2023-04" db="EMBL/GenBank/DDBJ databases">
        <title>Phytophthora fragariaefolia NBRC 109709.</title>
        <authorList>
            <person name="Ichikawa N."/>
            <person name="Sato H."/>
            <person name="Tonouchi N."/>
        </authorList>
    </citation>
    <scope>NUCLEOTIDE SEQUENCE</scope>
    <source>
        <strain evidence="8">NBRC 109709</strain>
    </source>
</reference>
<evidence type="ECO:0000256" key="6">
    <source>
        <dbReference type="SAM" id="MobiDB-lite"/>
    </source>
</evidence>
<evidence type="ECO:0000259" key="7">
    <source>
        <dbReference type="PROSITE" id="PS50178"/>
    </source>
</evidence>
<feature type="compositionally biased region" description="Polar residues" evidence="6">
    <location>
        <begin position="320"/>
        <end position="341"/>
    </location>
</feature>
<dbReference type="OrthoDB" id="194358at2759"/>
<feature type="region of interest" description="Disordered" evidence="6">
    <location>
        <begin position="204"/>
        <end position="263"/>
    </location>
</feature>
<keyword evidence="3" id="KW-0862">Zinc</keyword>
<dbReference type="GO" id="GO:0043130">
    <property type="term" value="F:ubiquitin binding"/>
    <property type="evidence" value="ECO:0007669"/>
    <property type="project" value="TreeGrafter"/>
</dbReference>
<feature type="compositionally biased region" description="Polar residues" evidence="6">
    <location>
        <begin position="642"/>
        <end position="653"/>
    </location>
</feature>
<dbReference type="Proteomes" id="UP001165121">
    <property type="component" value="Unassembled WGS sequence"/>
</dbReference>
<feature type="domain" description="FYVE-type" evidence="7">
    <location>
        <begin position="534"/>
        <end position="595"/>
    </location>
</feature>
<dbReference type="InterPro" id="IPR036770">
    <property type="entry name" value="Ankyrin_rpt-contain_sf"/>
</dbReference>
<feature type="compositionally biased region" description="Acidic residues" evidence="6">
    <location>
        <begin position="449"/>
        <end position="459"/>
    </location>
</feature>
<dbReference type="SMART" id="SM00064">
    <property type="entry name" value="FYVE"/>
    <property type="match status" value="1"/>
</dbReference>
<dbReference type="CDD" id="cd15760">
    <property type="entry name" value="FYVE_scVPS27p_like"/>
    <property type="match status" value="1"/>
</dbReference>
<protein>
    <submittedName>
        <fullName evidence="8">Unnamed protein product</fullName>
    </submittedName>
</protein>
<dbReference type="PANTHER" id="PTHR47794">
    <property type="entry name" value="VACUOLAR PROTEIN SORTING-ASSOCIATED PROTEIN 27"/>
    <property type="match status" value="1"/>
</dbReference>
<feature type="region of interest" description="Disordered" evidence="6">
    <location>
        <begin position="449"/>
        <end position="531"/>
    </location>
</feature>
<feature type="coiled-coil region" evidence="5">
    <location>
        <begin position="717"/>
        <end position="754"/>
    </location>
</feature>
<keyword evidence="9" id="KW-1185">Reference proteome</keyword>
<dbReference type="PROSITE" id="PS50178">
    <property type="entry name" value="ZF_FYVE"/>
    <property type="match status" value="1"/>
</dbReference>
<feature type="compositionally biased region" description="Basic residues" evidence="6">
    <location>
        <begin position="512"/>
        <end position="525"/>
    </location>
</feature>
<feature type="compositionally biased region" description="Low complexity" evidence="6">
    <location>
        <begin position="460"/>
        <end position="475"/>
    </location>
</feature>
<evidence type="ECO:0000313" key="9">
    <source>
        <dbReference type="Proteomes" id="UP001165121"/>
    </source>
</evidence>
<keyword evidence="1" id="KW-0479">Metal-binding</keyword>
<evidence type="ECO:0000256" key="1">
    <source>
        <dbReference type="ARBA" id="ARBA00022723"/>
    </source>
</evidence>
<accession>A0A9W6X1V0</accession>
<dbReference type="PANTHER" id="PTHR47794:SF1">
    <property type="entry name" value="VACUOLAR PROTEIN SORTING-ASSOCIATED PROTEIN 27"/>
    <property type="match status" value="1"/>
</dbReference>